<keyword evidence="3" id="KW-1185">Reference proteome</keyword>
<accession>A0A485L4B1</accession>
<proteinExistence type="predicted"/>
<reference evidence="1" key="2">
    <citation type="submission" date="2019-06" db="EMBL/GenBank/DDBJ databases">
        <title>Genomics analysis of Aphanomyces spp. identifies a new class of oomycete effector associated with host adaptation.</title>
        <authorList>
            <person name="Gaulin E."/>
        </authorList>
    </citation>
    <scope>NUCLEOTIDE SEQUENCE</scope>
    <source>
        <strain evidence="1">CBS 578.67</strain>
    </source>
</reference>
<dbReference type="EMBL" id="CAADRA010005776">
    <property type="protein sequence ID" value="VFT92602.1"/>
    <property type="molecule type" value="Genomic_DNA"/>
</dbReference>
<dbReference type="AlphaFoldDB" id="A0A485L4B1"/>
<reference evidence="2 3" key="1">
    <citation type="submission" date="2019-03" db="EMBL/GenBank/DDBJ databases">
        <authorList>
            <person name="Gaulin E."/>
            <person name="Dumas B."/>
        </authorList>
    </citation>
    <scope>NUCLEOTIDE SEQUENCE [LARGE SCALE GENOMIC DNA]</scope>
    <source>
        <strain evidence="2">CBS 568.67</strain>
    </source>
</reference>
<evidence type="ECO:0000313" key="1">
    <source>
        <dbReference type="EMBL" id="KAF0693220.1"/>
    </source>
</evidence>
<gene>
    <name evidence="2" type="primary">Aste57867_15814</name>
    <name evidence="1" type="ORF">As57867_015758</name>
    <name evidence="2" type="ORF">ASTE57867_15814</name>
</gene>
<name>A0A485L4B1_9STRA</name>
<organism evidence="2 3">
    <name type="scientific">Aphanomyces stellatus</name>
    <dbReference type="NCBI Taxonomy" id="120398"/>
    <lineage>
        <taxon>Eukaryota</taxon>
        <taxon>Sar</taxon>
        <taxon>Stramenopiles</taxon>
        <taxon>Oomycota</taxon>
        <taxon>Saprolegniomycetes</taxon>
        <taxon>Saprolegniales</taxon>
        <taxon>Verrucalvaceae</taxon>
        <taxon>Aphanomyces</taxon>
    </lineage>
</organism>
<dbReference type="Proteomes" id="UP000332933">
    <property type="component" value="Unassembled WGS sequence"/>
</dbReference>
<protein>
    <submittedName>
        <fullName evidence="2">Aste57867_15814 protein</fullName>
    </submittedName>
</protein>
<evidence type="ECO:0000313" key="3">
    <source>
        <dbReference type="Proteomes" id="UP000332933"/>
    </source>
</evidence>
<evidence type="ECO:0000313" key="2">
    <source>
        <dbReference type="EMBL" id="VFT92602.1"/>
    </source>
</evidence>
<sequence length="111" mass="12109">MEAELASLQAALARVKKAKVLAQAQIETLLVEQKALLAKRDADIQQMRRTDEREAFVRAAQDAQAAVEAAAAVVASQPPLVPPSPQELGFLDEAVEEADELDELEDFLRNN</sequence>
<dbReference type="EMBL" id="VJMH01005755">
    <property type="protein sequence ID" value="KAF0693220.1"/>
    <property type="molecule type" value="Genomic_DNA"/>
</dbReference>